<keyword evidence="7" id="KW-0378">Hydrolase</keyword>
<keyword evidence="14" id="KW-1185">Reference proteome</keyword>
<dbReference type="InterPro" id="IPR003730">
    <property type="entry name" value="Cu_polyphenol_OxRdtase"/>
</dbReference>
<evidence type="ECO:0000256" key="4">
    <source>
        <dbReference type="ARBA" id="ARBA00007353"/>
    </source>
</evidence>
<evidence type="ECO:0000256" key="9">
    <source>
        <dbReference type="ARBA" id="ARBA00047989"/>
    </source>
</evidence>
<evidence type="ECO:0000256" key="2">
    <source>
        <dbReference type="ARBA" id="ARBA00001947"/>
    </source>
</evidence>
<dbReference type="GO" id="GO:0017061">
    <property type="term" value="F:S-methyl-5-thioadenosine phosphorylase activity"/>
    <property type="evidence" value="ECO:0007669"/>
    <property type="project" value="UniProtKB-EC"/>
</dbReference>
<dbReference type="Gene3D" id="3.60.140.10">
    <property type="entry name" value="CNF1/YfiH-like putative cysteine hydrolases"/>
    <property type="match status" value="1"/>
</dbReference>
<evidence type="ECO:0000256" key="5">
    <source>
        <dbReference type="ARBA" id="ARBA00022679"/>
    </source>
</evidence>
<dbReference type="NCBIfam" id="TIGR00726">
    <property type="entry name" value="peptidoglycan editing factor PgeF"/>
    <property type="match status" value="1"/>
</dbReference>
<proteinExistence type="inferred from homology"/>
<comment type="cofactor">
    <cofactor evidence="2">
        <name>Zn(2+)</name>
        <dbReference type="ChEBI" id="CHEBI:29105"/>
    </cofactor>
</comment>
<dbReference type="RefSeq" id="WP_186086934.1">
    <property type="nucleotide sequence ID" value="NZ_BMDB01000001.1"/>
</dbReference>
<evidence type="ECO:0000256" key="12">
    <source>
        <dbReference type="RuleBase" id="RU361274"/>
    </source>
</evidence>
<comment type="similarity">
    <text evidence="4 12">Belongs to the purine nucleoside phosphorylase YfiH/LACC1 family.</text>
</comment>
<dbReference type="GO" id="GO:0016787">
    <property type="term" value="F:hydrolase activity"/>
    <property type="evidence" value="ECO:0007669"/>
    <property type="project" value="UniProtKB-KW"/>
</dbReference>
<evidence type="ECO:0000256" key="10">
    <source>
        <dbReference type="ARBA" id="ARBA00048968"/>
    </source>
</evidence>
<comment type="catalytic activity">
    <reaction evidence="1">
        <text>inosine + phosphate = alpha-D-ribose 1-phosphate + hypoxanthine</text>
        <dbReference type="Rhea" id="RHEA:27646"/>
        <dbReference type="ChEBI" id="CHEBI:17368"/>
        <dbReference type="ChEBI" id="CHEBI:17596"/>
        <dbReference type="ChEBI" id="CHEBI:43474"/>
        <dbReference type="ChEBI" id="CHEBI:57720"/>
        <dbReference type="EC" id="2.4.2.1"/>
    </reaction>
    <physiologicalReaction direction="left-to-right" evidence="1">
        <dbReference type="Rhea" id="RHEA:27647"/>
    </physiologicalReaction>
</comment>
<evidence type="ECO:0000256" key="11">
    <source>
        <dbReference type="ARBA" id="ARBA00049893"/>
    </source>
</evidence>
<keyword evidence="5" id="KW-0808">Transferase</keyword>
<comment type="catalytic activity">
    <reaction evidence="9">
        <text>adenosine + H2O + H(+) = inosine + NH4(+)</text>
        <dbReference type="Rhea" id="RHEA:24408"/>
        <dbReference type="ChEBI" id="CHEBI:15377"/>
        <dbReference type="ChEBI" id="CHEBI:15378"/>
        <dbReference type="ChEBI" id="CHEBI:16335"/>
        <dbReference type="ChEBI" id="CHEBI:17596"/>
        <dbReference type="ChEBI" id="CHEBI:28938"/>
        <dbReference type="EC" id="3.5.4.4"/>
    </reaction>
    <physiologicalReaction direction="left-to-right" evidence="9">
        <dbReference type="Rhea" id="RHEA:24409"/>
    </physiologicalReaction>
</comment>
<dbReference type="InterPro" id="IPR038371">
    <property type="entry name" value="Cu_polyphenol_OxRdtase_sf"/>
</dbReference>
<evidence type="ECO:0000256" key="8">
    <source>
        <dbReference type="ARBA" id="ARBA00022833"/>
    </source>
</evidence>
<gene>
    <name evidence="13" type="ORF">JEOSCH030_00937</name>
</gene>
<dbReference type="AlphaFoldDB" id="A0A6V7RDS0"/>
<evidence type="ECO:0000256" key="3">
    <source>
        <dbReference type="ARBA" id="ARBA00003215"/>
    </source>
</evidence>
<sequence>MLQDYKHFVGVNNRDLCFGYTKRLYGFSDYPKDAFNMALYINDDLNNVHKHQEILAKELDFQTENWIIPNQRHSNRVVEVTSKDKGTNVKTLSDELMNVDAMYTYEKDILLGMNYADCTPIFIYSTSDSFIGVAHAGWQGTKLEVLKELLRVYKGNIKDLRVVIGVAINKNSYEVDSNVVDGTWDIPSSAIDIYGDKYLLDLKEINRKQAIDFGLDESQIHVTHYGTEMDEFFSYRLEKGNTGRALGFIGRRSK</sequence>
<comment type="catalytic activity">
    <reaction evidence="10">
        <text>adenosine + phosphate = alpha-D-ribose 1-phosphate + adenine</text>
        <dbReference type="Rhea" id="RHEA:27642"/>
        <dbReference type="ChEBI" id="CHEBI:16335"/>
        <dbReference type="ChEBI" id="CHEBI:16708"/>
        <dbReference type="ChEBI" id="CHEBI:43474"/>
        <dbReference type="ChEBI" id="CHEBI:57720"/>
        <dbReference type="EC" id="2.4.2.1"/>
    </reaction>
    <physiologicalReaction direction="left-to-right" evidence="10">
        <dbReference type="Rhea" id="RHEA:27643"/>
    </physiologicalReaction>
</comment>
<dbReference type="InterPro" id="IPR011324">
    <property type="entry name" value="Cytotoxic_necrot_fac-like_cat"/>
</dbReference>
<comment type="caution">
    <text evidence="13">The sequence shown here is derived from an EMBL/GenBank/DDBJ whole genome shotgun (WGS) entry which is preliminary data.</text>
</comment>
<dbReference type="Pfam" id="PF02578">
    <property type="entry name" value="Cu-oxidase_4"/>
    <property type="match status" value="1"/>
</dbReference>
<comment type="catalytic activity">
    <reaction evidence="11">
        <text>S-methyl-5'-thioadenosine + phosphate = 5-(methylsulfanyl)-alpha-D-ribose 1-phosphate + adenine</text>
        <dbReference type="Rhea" id="RHEA:11852"/>
        <dbReference type="ChEBI" id="CHEBI:16708"/>
        <dbReference type="ChEBI" id="CHEBI:17509"/>
        <dbReference type="ChEBI" id="CHEBI:43474"/>
        <dbReference type="ChEBI" id="CHEBI:58533"/>
        <dbReference type="EC" id="2.4.2.28"/>
    </reaction>
    <physiologicalReaction direction="left-to-right" evidence="11">
        <dbReference type="Rhea" id="RHEA:11853"/>
    </physiologicalReaction>
</comment>
<dbReference type="PANTHER" id="PTHR30616:SF2">
    <property type="entry name" value="PURINE NUCLEOSIDE PHOSPHORYLASE LACC1"/>
    <property type="match status" value="1"/>
</dbReference>
<reference evidence="13 14" key="1">
    <citation type="submission" date="2020-07" db="EMBL/GenBank/DDBJ databases">
        <authorList>
            <person name="Criscuolo A."/>
        </authorList>
    </citation>
    <scope>NUCLEOTIDE SEQUENCE [LARGE SCALE GENOMIC DNA]</scope>
    <source>
        <strain evidence="14">CIP 111030</strain>
    </source>
</reference>
<dbReference type="PANTHER" id="PTHR30616">
    <property type="entry name" value="UNCHARACTERIZED PROTEIN YFIH"/>
    <property type="match status" value="1"/>
</dbReference>
<dbReference type="GO" id="GO:0005507">
    <property type="term" value="F:copper ion binding"/>
    <property type="evidence" value="ECO:0007669"/>
    <property type="project" value="TreeGrafter"/>
</dbReference>
<evidence type="ECO:0000256" key="6">
    <source>
        <dbReference type="ARBA" id="ARBA00022723"/>
    </source>
</evidence>
<keyword evidence="8" id="KW-0862">Zinc</keyword>
<dbReference type="EMBL" id="CAJEWE010000010">
    <property type="protein sequence ID" value="CAD2075923.1"/>
    <property type="molecule type" value="Genomic_DNA"/>
</dbReference>
<dbReference type="Proteomes" id="UP000521032">
    <property type="component" value="Unassembled WGS sequence"/>
</dbReference>
<accession>A0A6V7RDS0</accession>
<evidence type="ECO:0000313" key="13">
    <source>
        <dbReference type="EMBL" id="CAD2075923.1"/>
    </source>
</evidence>
<evidence type="ECO:0000256" key="7">
    <source>
        <dbReference type="ARBA" id="ARBA00022801"/>
    </source>
</evidence>
<protein>
    <recommendedName>
        <fullName evidence="12">Purine nucleoside phosphorylase</fullName>
    </recommendedName>
</protein>
<comment type="function">
    <text evidence="3">Purine nucleoside enzyme that catalyzes the phosphorolysis of adenosine and inosine nucleosides, yielding D-ribose 1-phosphate and the respective free bases, adenine and hypoxanthine. Also catalyzes the phosphorolysis of S-methyl-5'-thioadenosine into adenine and S-methyl-5-thio-alpha-D-ribose 1-phosphate. Also has adenosine deaminase activity.</text>
</comment>
<keyword evidence="6" id="KW-0479">Metal-binding</keyword>
<evidence type="ECO:0000313" key="14">
    <source>
        <dbReference type="Proteomes" id="UP000521032"/>
    </source>
</evidence>
<name>A0A6V7RDS0_9BACL</name>
<dbReference type="CDD" id="cd16833">
    <property type="entry name" value="YfiH"/>
    <property type="match status" value="1"/>
</dbReference>
<dbReference type="SUPFAM" id="SSF64438">
    <property type="entry name" value="CNF1/YfiH-like putative cysteine hydrolases"/>
    <property type="match status" value="1"/>
</dbReference>
<evidence type="ECO:0000256" key="1">
    <source>
        <dbReference type="ARBA" id="ARBA00000553"/>
    </source>
</evidence>
<organism evidence="13 14">
    <name type="scientific">Phocicoccus schoeneichii</name>
    <dbReference type="NCBI Taxonomy" id="1812261"/>
    <lineage>
        <taxon>Bacteria</taxon>
        <taxon>Bacillati</taxon>
        <taxon>Bacillota</taxon>
        <taxon>Bacilli</taxon>
        <taxon>Bacillales</taxon>
        <taxon>Salinicoccaceae</taxon>
        <taxon>Phocicoccus</taxon>
    </lineage>
</organism>